<dbReference type="EMBL" id="JACGWM010000016">
    <property type="protein sequence ID" value="KAL0321601.1"/>
    <property type="molecule type" value="Genomic_DNA"/>
</dbReference>
<dbReference type="InterPro" id="IPR006148">
    <property type="entry name" value="Glc/Gal-6P_isomerase"/>
</dbReference>
<comment type="pathway">
    <text evidence="1">Carbohydrate degradation; pentose phosphate pathway.</text>
</comment>
<gene>
    <name evidence="3" type="ORF">Scaly_2456500</name>
</gene>
<protein>
    <submittedName>
        <fullName evidence="3">6-phosphogluconolactonase 3, chloroplastic</fullName>
    </submittedName>
</protein>
<dbReference type="GO" id="GO:0005975">
    <property type="term" value="P:carbohydrate metabolic process"/>
    <property type="evidence" value="ECO:0007669"/>
    <property type="project" value="InterPro"/>
</dbReference>
<dbReference type="Gene3D" id="3.40.50.1360">
    <property type="match status" value="2"/>
</dbReference>
<sequence>MTTRPALSTWSKVKRSESRGFPRFDLMLMGMGPDGHIASLFPGHPLLKENDKALTHPANSGATCGSGRRIGFQPSHNNTMNLALLFVAVLALPSLALASHGKTTIRKLDSEEDVAVALAKYTTNLSDRYIKEKGSFSVVLSGGTLIHTLRCRSPGVAFSRLLYKKSPAEVAVDYEVRLKTLVEDKIIPLSATGFPKFDLILLGIGPDGHIASLFPNRPQRYEKKRWITFITNSPKPPPPRITFTFPVINSASDIAMVVTDKEEAYAVSVALGYAVVSPTLPCAEVKAKNELTWFLDKEAASKLH</sequence>
<accession>A0AAW2LR21</accession>
<dbReference type="PANTHER" id="PTHR11054">
    <property type="entry name" value="6-PHOSPHOGLUCONOLACTONASE"/>
    <property type="match status" value="1"/>
</dbReference>
<dbReference type="InterPro" id="IPR039104">
    <property type="entry name" value="6PGL"/>
</dbReference>
<name>A0AAW2LR21_9LAMI</name>
<organism evidence="3">
    <name type="scientific">Sesamum calycinum</name>
    <dbReference type="NCBI Taxonomy" id="2727403"/>
    <lineage>
        <taxon>Eukaryota</taxon>
        <taxon>Viridiplantae</taxon>
        <taxon>Streptophyta</taxon>
        <taxon>Embryophyta</taxon>
        <taxon>Tracheophyta</taxon>
        <taxon>Spermatophyta</taxon>
        <taxon>Magnoliopsida</taxon>
        <taxon>eudicotyledons</taxon>
        <taxon>Gunneridae</taxon>
        <taxon>Pentapetalae</taxon>
        <taxon>asterids</taxon>
        <taxon>lamiids</taxon>
        <taxon>Lamiales</taxon>
        <taxon>Pedaliaceae</taxon>
        <taxon>Sesamum</taxon>
    </lineage>
</organism>
<dbReference type="Pfam" id="PF01182">
    <property type="entry name" value="Glucosamine_iso"/>
    <property type="match status" value="2"/>
</dbReference>
<dbReference type="PANTHER" id="PTHR11054:SF9">
    <property type="entry name" value="6-PHOSPHOGLUCONOLACTONASE-RELATED"/>
    <property type="match status" value="1"/>
</dbReference>
<reference evidence="3" key="1">
    <citation type="submission" date="2020-06" db="EMBL/GenBank/DDBJ databases">
        <authorList>
            <person name="Li T."/>
            <person name="Hu X."/>
            <person name="Zhang T."/>
            <person name="Song X."/>
            <person name="Zhang H."/>
            <person name="Dai N."/>
            <person name="Sheng W."/>
            <person name="Hou X."/>
            <person name="Wei L."/>
        </authorList>
    </citation>
    <scope>NUCLEOTIDE SEQUENCE</scope>
    <source>
        <strain evidence="3">KEN8</strain>
        <tissue evidence="3">Leaf</tissue>
    </source>
</reference>
<dbReference type="InterPro" id="IPR037171">
    <property type="entry name" value="NagB/RpiA_transferase-like"/>
</dbReference>
<evidence type="ECO:0000256" key="1">
    <source>
        <dbReference type="ARBA" id="ARBA00004959"/>
    </source>
</evidence>
<feature type="domain" description="Glucosamine/galactosamine-6-phosphate isomerase" evidence="2">
    <location>
        <begin position="165"/>
        <end position="293"/>
    </location>
</feature>
<evidence type="ECO:0000259" key="2">
    <source>
        <dbReference type="Pfam" id="PF01182"/>
    </source>
</evidence>
<reference evidence="3" key="2">
    <citation type="journal article" date="2024" name="Plant">
        <title>Genomic evolution and insights into agronomic trait innovations of Sesamum species.</title>
        <authorList>
            <person name="Miao H."/>
            <person name="Wang L."/>
            <person name="Qu L."/>
            <person name="Liu H."/>
            <person name="Sun Y."/>
            <person name="Le M."/>
            <person name="Wang Q."/>
            <person name="Wei S."/>
            <person name="Zheng Y."/>
            <person name="Lin W."/>
            <person name="Duan Y."/>
            <person name="Cao H."/>
            <person name="Xiong S."/>
            <person name="Wang X."/>
            <person name="Wei L."/>
            <person name="Li C."/>
            <person name="Ma Q."/>
            <person name="Ju M."/>
            <person name="Zhao R."/>
            <person name="Li G."/>
            <person name="Mu C."/>
            <person name="Tian Q."/>
            <person name="Mei H."/>
            <person name="Zhang T."/>
            <person name="Gao T."/>
            <person name="Zhang H."/>
        </authorList>
    </citation>
    <scope>NUCLEOTIDE SEQUENCE</scope>
    <source>
        <strain evidence="3">KEN8</strain>
    </source>
</reference>
<proteinExistence type="predicted"/>
<comment type="caution">
    <text evidence="3">The sequence shown here is derived from an EMBL/GenBank/DDBJ whole genome shotgun (WGS) entry which is preliminary data.</text>
</comment>
<evidence type="ECO:0000313" key="3">
    <source>
        <dbReference type="EMBL" id="KAL0321601.1"/>
    </source>
</evidence>
<dbReference type="AlphaFoldDB" id="A0AAW2LR21"/>
<feature type="domain" description="Glucosamine/galactosamine-6-phosphate isomerase" evidence="2">
    <location>
        <begin position="17"/>
        <end position="57"/>
    </location>
</feature>
<dbReference type="SUPFAM" id="SSF100950">
    <property type="entry name" value="NagB/RpiA/CoA transferase-like"/>
    <property type="match status" value="2"/>
</dbReference>